<evidence type="ECO:0000313" key="2">
    <source>
        <dbReference type="EMBL" id="GHD64257.1"/>
    </source>
</evidence>
<dbReference type="PANTHER" id="PTHR20935">
    <property type="entry name" value="PHOSPHOGLYCERATE MUTASE-RELATED"/>
    <property type="match status" value="1"/>
</dbReference>
<keyword evidence="1" id="KW-0378">Hydrolase</keyword>
<sequence>MEQLILWRHADAEEGGDDLARALTPKGRKQAQKVAAWLNRYLAGQRVRVIASPARRAQETAKTLGMAVETSELLDPANGQTAHYLEAAGWPQGDDTVVVLVGHQPTLGAVAALLLTGREQDMVLKKGGLVWIELRRRGSAVGGDYVLRAAICPELLG</sequence>
<accession>A0ABQ3H4G0</accession>
<gene>
    <name evidence="2" type="ORF">GCM10007350_22970</name>
</gene>
<dbReference type="Gene3D" id="3.40.50.1240">
    <property type="entry name" value="Phosphoglycerate mutase-like"/>
    <property type="match status" value="1"/>
</dbReference>
<dbReference type="CDD" id="cd07067">
    <property type="entry name" value="HP_PGM_like"/>
    <property type="match status" value="1"/>
</dbReference>
<proteinExistence type="predicted"/>
<keyword evidence="3" id="KW-1185">Reference proteome</keyword>
<dbReference type="EMBL" id="BMYO01000006">
    <property type="protein sequence ID" value="GHD64257.1"/>
    <property type="molecule type" value="Genomic_DNA"/>
</dbReference>
<dbReference type="SUPFAM" id="SSF53254">
    <property type="entry name" value="Phosphoglycerate mutase-like"/>
    <property type="match status" value="1"/>
</dbReference>
<dbReference type="SMART" id="SM00855">
    <property type="entry name" value="PGAM"/>
    <property type="match status" value="1"/>
</dbReference>
<evidence type="ECO:0000256" key="1">
    <source>
        <dbReference type="ARBA" id="ARBA00022801"/>
    </source>
</evidence>
<evidence type="ECO:0000313" key="3">
    <source>
        <dbReference type="Proteomes" id="UP000604737"/>
    </source>
</evidence>
<reference evidence="3" key="1">
    <citation type="journal article" date="2019" name="Int. J. Syst. Evol. Microbiol.">
        <title>The Global Catalogue of Microorganisms (GCM) 10K type strain sequencing project: providing services to taxonomists for standard genome sequencing and annotation.</title>
        <authorList>
            <consortium name="The Broad Institute Genomics Platform"/>
            <consortium name="The Broad Institute Genome Sequencing Center for Infectious Disease"/>
            <person name="Wu L."/>
            <person name="Ma J."/>
        </authorList>
    </citation>
    <scope>NUCLEOTIDE SEQUENCE [LARGE SCALE GENOMIC DNA]</scope>
    <source>
        <strain evidence="3">KCTC 23701</strain>
    </source>
</reference>
<organism evidence="2 3">
    <name type="scientific">Jeongeupia chitinilytica</name>
    <dbReference type="NCBI Taxonomy" id="1041641"/>
    <lineage>
        <taxon>Bacteria</taxon>
        <taxon>Pseudomonadati</taxon>
        <taxon>Pseudomonadota</taxon>
        <taxon>Betaproteobacteria</taxon>
        <taxon>Neisseriales</taxon>
        <taxon>Chitinibacteraceae</taxon>
        <taxon>Jeongeupia</taxon>
    </lineage>
</organism>
<name>A0ABQ3H4G0_9NEIS</name>
<dbReference type="PANTHER" id="PTHR20935:SF1">
    <property type="entry name" value="SLL1549 PROTEIN"/>
    <property type="match status" value="1"/>
</dbReference>
<dbReference type="InterPro" id="IPR029033">
    <property type="entry name" value="His_PPase_superfam"/>
</dbReference>
<dbReference type="InterPro" id="IPR051021">
    <property type="entry name" value="Mito_Ser/Thr_phosphatase"/>
</dbReference>
<dbReference type="RefSeq" id="WP_189460948.1">
    <property type="nucleotide sequence ID" value="NZ_BMYO01000006.1"/>
</dbReference>
<dbReference type="Pfam" id="PF00300">
    <property type="entry name" value="His_Phos_1"/>
    <property type="match status" value="1"/>
</dbReference>
<comment type="caution">
    <text evidence="2">The sequence shown here is derived from an EMBL/GenBank/DDBJ whole genome shotgun (WGS) entry which is preliminary data.</text>
</comment>
<dbReference type="InterPro" id="IPR013078">
    <property type="entry name" value="His_Pase_superF_clade-1"/>
</dbReference>
<dbReference type="Proteomes" id="UP000604737">
    <property type="component" value="Unassembled WGS sequence"/>
</dbReference>
<protein>
    <submittedName>
        <fullName evidence="2">Histidine phosphatase family protein</fullName>
    </submittedName>
</protein>